<dbReference type="InterPro" id="IPR011330">
    <property type="entry name" value="Glyco_hydro/deAcase_b/a-brl"/>
</dbReference>
<organism evidence="2 3">
    <name type="scientific">Mesonia mobilis</name>
    <dbReference type="NCBI Taxonomy" id="369791"/>
    <lineage>
        <taxon>Bacteria</taxon>
        <taxon>Pseudomonadati</taxon>
        <taxon>Bacteroidota</taxon>
        <taxon>Flavobacteriia</taxon>
        <taxon>Flavobacteriales</taxon>
        <taxon>Flavobacteriaceae</taxon>
        <taxon>Mesonia</taxon>
    </lineage>
</organism>
<dbReference type="RefSeq" id="WP_027885627.1">
    <property type="nucleotide sequence ID" value="NZ_BMWY01000004.1"/>
</dbReference>
<evidence type="ECO:0000313" key="2">
    <source>
        <dbReference type="EMBL" id="GGZ56872.1"/>
    </source>
</evidence>
<evidence type="ECO:0000259" key="1">
    <source>
        <dbReference type="Pfam" id="PF01522"/>
    </source>
</evidence>
<dbReference type="Proteomes" id="UP000615593">
    <property type="component" value="Unassembled WGS sequence"/>
</dbReference>
<dbReference type="InterPro" id="IPR002509">
    <property type="entry name" value="NODB_dom"/>
</dbReference>
<dbReference type="GeneID" id="94369474"/>
<name>A0ABQ3BTA5_9FLAO</name>
<sequence>MEGGKLVISLDFELHWGGVEKWKIEEKHQYFSDTIQFIPELLEIFKVNSIRATWATVGFLFADDKKQLLDFSPDLIPSYKRKELSYYNIFKSLGNNEVMDPFHFAPTLISLILNTPGQELASHTFSHYYCNEKGQTIEQFQADLEAAQHIAEKNYGVTLKSLIFPRNQFNENYLEIAKKNGIQVVRSNPDVWFWKRNYGKLAPVFRALDTLIPISRSLCFSLIKEQSGLIHLPASRFFRPYKESEKKIQRYKINRIKSEMTYAAKNNKIYHLWWHPHNFGEDIQNNKTQLLELIKHFKVLKEKYNFTSTNMIDFINE</sequence>
<dbReference type="SUPFAM" id="SSF88713">
    <property type="entry name" value="Glycoside hydrolase/deacetylase"/>
    <property type="match status" value="1"/>
</dbReference>
<dbReference type="CDD" id="cd10929">
    <property type="entry name" value="CE4_u5"/>
    <property type="match status" value="1"/>
</dbReference>
<keyword evidence="3" id="KW-1185">Reference proteome</keyword>
<comment type="caution">
    <text evidence="2">The sequence shown here is derived from an EMBL/GenBank/DDBJ whole genome shotgun (WGS) entry which is preliminary data.</text>
</comment>
<feature type="domain" description="NodB homology" evidence="1">
    <location>
        <begin position="36"/>
        <end position="185"/>
    </location>
</feature>
<dbReference type="Pfam" id="PF01522">
    <property type="entry name" value="Polysacc_deac_1"/>
    <property type="match status" value="1"/>
</dbReference>
<accession>A0ABQ3BTA5</accession>
<gene>
    <name evidence="2" type="ORF">GCM10008088_18100</name>
</gene>
<proteinExistence type="predicted"/>
<dbReference type="Gene3D" id="3.20.20.370">
    <property type="entry name" value="Glycoside hydrolase/deacetylase"/>
    <property type="match status" value="1"/>
</dbReference>
<dbReference type="EMBL" id="BMWY01000004">
    <property type="protein sequence ID" value="GGZ56872.1"/>
    <property type="molecule type" value="Genomic_DNA"/>
</dbReference>
<evidence type="ECO:0000313" key="3">
    <source>
        <dbReference type="Proteomes" id="UP000615593"/>
    </source>
</evidence>
<protein>
    <recommendedName>
        <fullName evidence="1">NodB homology domain-containing protein</fullName>
    </recommendedName>
</protein>
<reference evidence="3" key="1">
    <citation type="journal article" date="2019" name="Int. J. Syst. Evol. Microbiol.">
        <title>The Global Catalogue of Microorganisms (GCM) 10K type strain sequencing project: providing services to taxonomists for standard genome sequencing and annotation.</title>
        <authorList>
            <consortium name="The Broad Institute Genomics Platform"/>
            <consortium name="The Broad Institute Genome Sequencing Center for Infectious Disease"/>
            <person name="Wu L."/>
            <person name="Ma J."/>
        </authorList>
    </citation>
    <scope>NUCLEOTIDE SEQUENCE [LARGE SCALE GENOMIC DNA]</scope>
    <source>
        <strain evidence="3">KCTC 12708</strain>
    </source>
</reference>